<dbReference type="Pfam" id="PF00482">
    <property type="entry name" value="T2SSF"/>
    <property type="match status" value="2"/>
</dbReference>
<proteinExistence type="inferred from homology"/>
<evidence type="ECO:0000256" key="1">
    <source>
        <dbReference type="ARBA" id="ARBA00004651"/>
    </source>
</evidence>
<sequence length="334" mass="38291">MRKYLNNLRKDKLTQEQRLNFLDYLHHSLANGFSLNASLELMPILWPSRNNLIDKLYQKVQAGNKLSNLMLKLGFSKTVVTQIDLALEQGSLVECLSQLATLNRLKCEQEKKLKTELSYPFVLVVMMILLLFFMQTFVSNQFANSNEHTGDLMLLGLLFLSLGFVYYLIRVLMLLKKQDYHSLYKLAHYPVIGSLVKLYVKYLLIYDVGLLLASGFSLQKICEYAENQEQGSLQQFIGEKIASQLNSGKKLADIIVQEYFLPDELLLLLQVGSKKTDLSQRCLLLGRTLFSDLTSDIEKLIVNVQPFCFILIGLCIIGMYLKLLLPMYAMMQNI</sequence>
<evidence type="ECO:0000256" key="7">
    <source>
        <dbReference type="SAM" id="Phobius"/>
    </source>
</evidence>
<evidence type="ECO:0000259" key="8">
    <source>
        <dbReference type="Pfam" id="PF00482"/>
    </source>
</evidence>
<evidence type="ECO:0000313" key="10">
    <source>
        <dbReference type="Proteomes" id="UP000265862"/>
    </source>
</evidence>
<dbReference type="PANTHER" id="PTHR30012:SF0">
    <property type="entry name" value="TYPE II SECRETION SYSTEM PROTEIN F-RELATED"/>
    <property type="match status" value="1"/>
</dbReference>
<dbReference type="InterPro" id="IPR003004">
    <property type="entry name" value="GspF/PilC"/>
</dbReference>
<comment type="subcellular location">
    <subcellularLocation>
        <location evidence="1">Cell membrane</location>
        <topology evidence="1">Multi-pass membrane protein</topology>
    </subcellularLocation>
</comment>
<comment type="caution">
    <text evidence="9">The sequence shown here is derived from an EMBL/GenBank/DDBJ whole genome shotgun (WGS) entry which is preliminary data.</text>
</comment>
<organism evidence="9 10">
    <name type="scientific">Lactobacillus bombicola</name>
    <dbReference type="NCBI Taxonomy" id="1505723"/>
    <lineage>
        <taxon>Bacteria</taxon>
        <taxon>Bacillati</taxon>
        <taxon>Bacillota</taxon>
        <taxon>Bacilli</taxon>
        <taxon>Lactobacillales</taxon>
        <taxon>Lactobacillaceae</taxon>
        <taxon>Lactobacillus</taxon>
    </lineage>
</organism>
<dbReference type="EMBL" id="QOCV01000006">
    <property type="protein sequence ID" value="RHW54406.1"/>
    <property type="molecule type" value="Genomic_DNA"/>
</dbReference>
<evidence type="ECO:0000313" key="9">
    <source>
        <dbReference type="EMBL" id="RHW54406.1"/>
    </source>
</evidence>
<reference evidence="9 10" key="1">
    <citation type="submission" date="2018-07" db="EMBL/GenBank/DDBJ databases">
        <title>Genome sequences of six Lactobacillus spp. isolated from bumble bee guts.</title>
        <authorList>
            <person name="Motta E.V.S."/>
            <person name="Moran N.A."/>
        </authorList>
    </citation>
    <scope>NUCLEOTIDE SEQUENCE [LARGE SCALE GENOMIC DNA]</scope>
    <source>
        <strain evidence="9 10">OCC3</strain>
    </source>
</reference>
<comment type="similarity">
    <text evidence="2">Belongs to the GSP F family.</text>
</comment>
<dbReference type="InterPro" id="IPR018076">
    <property type="entry name" value="T2SS_GspF_dom"/>
</dbReference>
<dbReference type="Proteomes" id="UP000265862">
    <property type="component" value="Unassembled WGS sequence"/>
</dbReference>
<accession>A0A396SRZ6</accession>
<dbReference type="InterPro" id="IPR042094">
    <property type="entry name" value="T2SS_GspF_sf"/>
</dbReference>
<dbReference type="PANTHER" id="PTHR30012">
    <property type="entry name" value="GENERAL SECRETION PATHWAY PROTEIN"/>
    <property type="match status" value="1"/>
</dbReference>
<keyword evidence="5 7" id="KW-1133">Transmembrane helix</keyword>
<dbReference type="Gene3D" id="1.20.81.30">
    <property type="entry name" value="Type II secretion system (T2SS), domain F"/>
    <property type="match status" value="2"/>
</dbReference>
<feature type="transmembrane region" description="Helical" evidence="7">
    <location>
        <begin position="154"/>
        <end position="175"/>
    </location>
</feature>
<keyword evidence="6 7" id="KW-0472">Membrane</keyword>
<keyword evidence="3" id="KW-1003">Cell membrane</keyword>
<feature type="domain" description="Type II secretion system protein GspF" evidence="8">
    <location>
        <begin position="208"/>
        <end position="326"/>
    </location>
</feature>
<feature type="transmembrane region" description="Helical" evidence="7">
    <location>
        <begin position="300"/>
        <end position="321"/>
    </location>
</feature>
<evidence type="ECO:0000256" key="5">
    <source>
        <dbReference type="ARBA" id="ARBA00022989"/>
    </source>
</evidence>
<dbReference type="RefSeq" id="WP_118897999.1">
    <property type="nucleotide sequence ID" value="NZ_QOCV01000006.1"/>
</dbReference>
<keyword evidence="4 7" id="KW-0812">Transmembrane</keyword>
<feature type="transmembrane region" description="Helical" evidence="7">
    <location>
        <begin position="117"/>
        <end position="134"/>
    </location>
</feature>
<gene>
    <name evidence="9" type="ORF">DS835_04965</name>
</gene>
<evidence type="ECO:0000256" key="2">
    <source>
        <dbReference type="ARBA" id="ARBA00005745"/>
    </source>
</evidence>
<dbReference type="AlphaFoldDB" id="A0A396SRZ6"/>
<protein>
    <submittedName>
        <fullName evidence="9">Type II secretion system protein F</fullName>
    </submittedName>
</protein>
<evidence type="ECO:0000256" key="4">
    <source>
        <dbReference type="ARBA" id="ARBA00022692"/>
    </source>
</evidence>
<evidence type="ECO:0000256" key="3">
    <source>
        <dbReference type="ARBA" id="ARBA00022475"/>
    </source>
</evidence>
<dbReference type="GO" id="GO:0005886">
    <property type="term" value="C:plasma membrane"/>
    <property type="evidence" value="ECO:0007669"/>
    <property type="project" value="UniProtKB-SubCell"/>
</dbReference>
<evidence type="ECO:0000256" key="6">
    <source>
        <dbReference type="ARBA" id="ARBA00023136"/>
    </source>
</evidence>
<feature type="domain" description="Type II secretion system protein GspF" evidence="8">
    <location>
        <begin position="21"/>
        <end position="138"/>
    </location>
</feature>
<name>A0A396SRZ6_9LACO</name>